<dbReference type="CDD" id="cd19821">
    <property type="entry name" value="Bbox1_BBX-like"/>
    <property type="match status" value="1"/>
</dbReference>
<evidence type="ECO:0000256" key="8">
    <source>
        <dbReference type="ARBA" id="ARBA00023242"/>
    </source>
</evidence>
<dbReference type="EMBL" id="JBFOLJ010000106">
    <property type="protein sequence ID" value="KAL2455615.1"/>
    <property type="molecule type" value="Genomic_DNA"/>
</dbReference>
<evidence type="ECO:0000256" key="2">
    <source>
        <dbReference type="ARBA" id="ARBA00022723"/>
    </source>
</evidence>
<feature type="domain" description="B box-type" evidence="11">
    <location>
        <begin position="42"/>
        <end position="89"/>
    </location>
</feature>
<comment type="subcellular location">
    <subcellularLocation>
        <location evidence="1">Nucleus</location>
    </subcellularLocation>
</comment>
<dbReference type="Proteomes" id="UP001604277">
    <property type="component" value="Unassembled WGS sequence"/>
</dbReference>
<keyword evidence="3" id="KW-0677">Repeat</keyword>
<keyword evidence="8" id="KW-0539">Nucleus</keyword>
<evidence type="ECO:0000259" key="11">
    <source>
        <dbReference type="PROSITE" id="PS50119"/>
    </source>
</evidence>
<dbReference type="InterPro" id="IPR049808">
    <property type="entry name" value="CONSTANS-like_Bbox1"/>
</dbReference>
<dbReference type="SUPFAM" id="SSF57845">
    <property type="entry name" value="B-box zinc-binding domain"/>
    <property type="match status" value="1"/>
</dbReference>
<keyword evidence="4 9" id="KW-0863">Zinc-finger</keyword>
<evidence type="ECO:0000256" key="10">
    <source>
        <dbReference type="SAM" id="MobiDB-lite"/>
    </source>
</evidence>
<dbReference type="AlphaFoldDB" id="A0ABD1NVI8"/>
<evidence type="ECO:0000256" key="1">
    <source>
        <dbReference type="ARBA" id="ARBA00004123"/>
    </source>
</evidence>
<dbReference type="PANTHER" id="PTHR31832:SF52">
    <property type="entry name" value="B-BOX ZINC FINGER PROTEIN 21"/>
    <property type="match status" value="1"/>
</dbReference>
<keyword evidence="13" id="KW-1185">Reference proteome</keyword>
<accession>A0ABD1NVI8</accession>
<dbReference type="PANTHER" id="PTHR31832">
    <property type="entry name" value="B-BOX ZINC FINGER PROTEIN 22"/>
    <property type="match status" value="1"/>
</dbReference>
<dbReference type="InterPro" id="IPR051979">
    <property type="entry name" value="B-box_zinc_finger"/>
</dbReference>
<comment type="caution">
    <text evidence="12">The sequence shown here is derived from an EMBL/GenBank/DDBJ whole genome shotgun (WGS) entry which is preliminary data.</text>
</comment>
<evidence type="ECO:0000256" key="4">
    <source>
        <dbReference type="ARBA" id="ARBA00022771"/>
    </source>
</evidence>
<keyword evidence="6" id="KW-0805">Transcription regulation</keyword>
<feature type="region of interest" description="Disordered" evidence="10">
    <location>
        <begin position="102"/>
        <end position="121"/>
    </location>
</feature>
<feature type="compositionally biased region" description="Low complexity" evidence="10">
    <location>
        <begin position="102"/>
        <end position="115"/>
    </location>
</feature>
<evidence type="ECO:0000256" key="9">
    <source>
        <dbReference type="PROSITE-ProRule" id="PRU00024"/>
    </source>
</evidence>
<evidence type="ECO:0000256" key="5">
    <source>
        <dbReference type="ARBA" id="ARBA00022833"/>
    </source>
</evidence>
<proteinExistence type="predicted"/>
<gene>
    <name evidence="12" type="ORF">Fot_57389</name>
</gene>
<name>A0ABD1NVI8_9LAMI</name>
<keyword evidence="2" id="KW-0479">Metal-binding</keyword>
<dbReference type="GO" id="GO:0008270">
    <property type="term" value="F:zinc ion binding"/>
    <property type="evidence" value="ECO:0007669"/>
    <property type="project" value="UniProtKB-KW"/>
</dbReference>
<evidence type="ECO:0000313" key="13">
    <source>
        <dbReference type="Proteomes" id="UP001604277"/>
    </source>
</evidence>
<evidence type="ECO:0000313" key="12">
    <source>
        <dbReference type="EMBL" id="KAL2455615.1"/>
    </source>
</evidence>
<keyword evidence="5" id="KW-0862">Zinc</keyword>
<dbReference type="InterPro" id="IPR000315">
    <property type="entry name" value="Znf_B-box"/>
</dbReference>
<organism evidence="12 13">
    <name type="scientific">Forsythia ovata</name>
    <dbReference type="NCBI Taxonomy" id="205694"/>
    <lineage>
        <taxon>Eukaryota</taxon>
        <taxon>Viridiplantae</taxon>
        <taxon>Streptophyta</taxon>
        <taxon>Embryophyta</taxon>
        <taxon>Tracheophyta</taxon>
        <taxon>Spermatophyta</taxon>
        <taxon>Magnoliopsida</taxon>
        <taxon>eudicotyledons</taxon>
        <taxon>Gunneridae</taxon>
        <taxon>Pentapetalae</taxon>
        <taxon>asterids</taxon>
        <taxon>lamiids</taxon>
        <taxon>Lamiales</taxon>
        <taxon>Oleaceae</taxon>
        <taxon>Forsythieae</taxon>
        <taxon>Forsythia</taxon>
    </lineage>
</organism>
<dbReference type="Gene3D" id="3.30.160.60">
    <property type="entry name" value="Classic Zinc Finger"/>
    <property type="match status" value="1"/>
</dbReference>
<dbReference type="PROSITE" id="PS50119">
    <property type="entry name" value="ZF_BBOX"/>
    <property type="match status" value="1"/>
</dbReference>
<sequence length="166" mass="18295">MKHQYSVWRMRPPSALPVTTASTTPTNSPEHQRFSLLQPSPKQFPLCDIYQEKRVFLFCQQDRAIICRECDIPIHKANEHTQKHNRFLLTGVKLSATSALYSSPSSSTSAESSLTNVSDSVPNMQSHASLNKLVSVSVSKTPTNPPSFTAKTTTSMIESIAAASDQ</sequence>
<dbReference type="Pfam" id="PF00643">
    <property type="entry name" value="zf-B_box"/>
    <property type="match status" value="1"/>
</dbReference>
<keyword evidence="7" id="KW-0804">Transcription</keyword>
<evidence type="ECO:0000256" key="3">
    <source>
        <dbReference type="ARBA" id="ARBA00022737"/>
    </source>
</evidence>
<evidence type="ECO:0000256" key="7">
    <source>
        <dbReference type="ARBA" id="ARBA00023163"/>
    </source>
</evidence>
<evidence type="ECO:0000256" key="6">
    <source>
        <dbReference type="ARBA" id="ARBA00023015"/>
    </source>
</evidence>
<dbReference type="GO" id="GO:0005634">
    <property type="term" value="C:nucleus"/>
    <property type="evidence" value="ECO:0007669"/>
    <property type="project" value="UniProtKB-SubCell"/>
</dbReference>
<dbReference type="SMART" id="SM00336">
    <property type="entry name" value="BBOX"/>
    <property type="match status" value="1"/>
</dbReference>
<reference evidence="13" key="1">
    <citation type="submission" date="2024-07" db="EMBL/GenBank/DDBJ databases">
        <title>Two chromosome-level genome assemblies of Korean endemic species Abeliophyllum distichum and Forsythia ovata (Oleaceae).</title>
        <authorList>
            <person name="Jang H."/>
        </authorList>
    </citation>
    <scope>NUCLEOTIDE SEQUENCE [LARGE SCALE GENOMIC DNA]</scope>
</reference>
<protein>
    <submittedName>
        <fullName evidence="12">B-box zinc finger protein 21-like</fullName>
    </submittedName>
</protein>